<evidence type="ECO:0000256" key="5">
    <source>
        <dbReference type="ARBA" id="ARBA00022679"/>
    </source>
</evidence>
<comment type="function">
    <text evidence="7">Catalyzes the formation of 6,7-dimethyl-8-ribityllumazine by condensation of 5-amino-6-(D-ribitylamino)uracil with 3,4-dihydroxy-2-butanone 4-phosphate. This is the penultimate step in the biosynthesis of riboflavin.</text>
</comment>
<dbReference type="EMBL" id="BAAAFO010000001">
    <property type="protein sequence ID" value="GAA0239345.1"/>
    <property type="molecule type" value="Genomic_DNA"/>
</dbReference>
<dbReference type="NCBIfam" id="NF000812">
    <property type="entry name" value="PRK00061.1-4"/>
    <property type="match status" value="1"/>
</dbReference>
<evidence type="ECO:0000313" key="9">
    <source>
        <dbReference type="Proteomes" id="UP001500657"/>
    </source>
</evidence>
<dbReference type="Gene3D" id="3.40.50.960">
    <property type="entry name" value="Lumazine/riboflavin synthase"/>
    <property type="match status" value="1"/>
</dbReference>
<feature type="active site" description="Proton donor" evidence="7">
    <location>
        <position position="102"/>
    </location>
</feature>
<dbReference type="CDD" id="cd09209">
    <property type="entry name" value="Lumazine_synthase-I"/>
    <property type="match status" value="1"/>
</dbReference>
<keyword evidence="4 7" id="KW-0686">Riboflavin biosynthesis</keyword>
<dbReference type="Pfam" id="PF00885">
    <property type="entry name" value="DMRL_synthase"/>
    <property type="match status" value="1"/>
</dbReference>
<gene>
    <name evidence="8" type="primary">ribE</name>
    <name evidence="7" type="synonym">ribH</name>
    <name evidence="8" type="ORF">GCM10009126_01170</name>
</gene>
<comment type="catalytic activity">
    <reaction evidence="6 7">
        <text>(2S)-2-hydroxy-3-oxobutyl phosphate + 5-amino-6-(D-ribitylamino)uracil = 6,7-dimethyl-8-(1-D-ribityl)lumazine + phosphate + 2 H2O + H(+)</text>
        <dbReference type="Rhea" id="RHEA:26152"/>
        <dbReference type="ChEBI" id="CHEBI:15377"/>
        <dbReference type="ChEBI" id="CHEBI:15378"/>
        <dbReference type="ChEBI" id="CHEBI:15934"/>
        <dbReference type="ChEBI" id="CHEBI:43474"/>
        <dbReference type="ChEBI" id="CHEBI:58201"/>
        <dbReference type="ChEBI" id="CHEBI:58830"/>
        <dbReference type="EC" id="2.5.1.78"/>
    </reaction>
</comment>
<feature type="binding site" evidence="7">
    <location>
        <begin position="94"/>
        <end position="96"/>
    </location>
    <ligand>
        <name>5-amino-6-(D-ribitylamino)uracil</name>
        <dbReference type="ChEBI" id="CHEBI:15934"/>
    </ligand>
</feature>
<dbReference type="RefSeq" id="WP_343879169.1">
    <property type="nucleotide sequence ID" value="NZ_BAAAFO010000001.1"/>
</dbReference>
<keyword evidence="5 7" id="KW-0808">Transferase</keyword>
<dbReference type="EC" id="2.5.1.78" evidence="3 7"/>
<dbReference type="HAMAP" id="MF_00178">
    <property type="entry name" value="Lumazine_synth"/>
    <property type="match status" value="1"/>
</dbReference>
<dbReference type="SUPFAM" id="SSF52121">
    <property type="entry name" value="Lumazine synthase"/>
    <property type="match status" value="1"/>
</dbReference>
<evidence type="ECO:0000313" key="8">
    <source>
        <dbReference type="EMBL" id="GAA0239345.1"/>
    </source>
</evidence>
<evidence type="ECO:0000256" key="1">
    <source>
        <dbReference type="ARBA" id="ARBA00004917"/>
    </source>
</evidence>
<dbReference type="InterPro" id="IPR034964">
    <property type="entry name" value="LS"/>
</dbReference>
<dbReference type="NCBIfam" id="TIGR00114">
    <property type="entry name" value="lumazine-synth"/>
    <property type="match status" value="1"/>
</dbReference>
<comment type="caution">
    <text evidence="8">The sequence shown here is derived from an EMBL/GenBank/DDBJ whole genome shotgun (WGS) entry which is preliminary data.</text>
</comment>
<proteinExistence type="inferred from homology"/>
<dbReference type="InterPro" id="IPR036467">
    <property type="entry name" value="LS/RS_sf"/>
</dbReference>
<organism evidence="8 9">
    <name type="scientific">Rhodanobacter caeni</name>
    <dbReference type="NCBI Taxonomy" id="657654"/>
    <lineage>
        <taxon>Bacteria</taxon>
        <taxon>Pseudomonadati</taxon>
        <taxon>Pseudomonadota</taxon>
        <taxon>Gammaproteobacteria</taxon>
        <taxon>Lysobacterales</taxon>
        <taxon>Rhodanobacteraceae</taxon>
        <taxon>Rhodanobacter</taxon>
    </lineage>
</organism>
<protein>
    <recommendedName>
        <fullName evidence="3 7">6,7-dimethyl-8-ribityllumazine synthase</fullName>
        <shortName evidence="7">DMRL synthase</shortName>
        <shortName evidence="7">LS</shortName>
        <shortName evidence="7">Lumazine synthase</shortName>
        <ecNumber evidence="3 7">2.5.1.78</ecNumber>
    </recommendedName>
</protein>
<reference evidence="8 9" key="1">
    <citation type="journal article" date="2019" name="Int. J. Syst. Evol. Microbiol.">
        <title>The Global Catalogue of Microorganisms (GCM) 10K type strain sequencing project: providing services to taxonomists for standard genome sequencing and annotation.</title>
        <authorList>
            <consortium name="The Broad Institute Genomics Platform"/>
            <consortium name="The Broad Institute Genome Sequencing Center for Infectious Disease"/>
            <person name="Wu L."/>
            <person name="Ma J."/>
        </authorList>
    </citation>
    <scope>NUCLEOTIDE SEQUENCE [LARGE SCALE GENOMIC DNA]</scope>
    <source>
        <strain evidence="8 9">JCM 16242</strain>
    </source>
</reference>
<comment type="pathway">
    <text evidence="1 7">Cofactor biosynthesis; riboflavin biosynthesis; riboflavin from 2-hydroxy-3-oxobutyl phosphate and 5-amino-6-(D-ribitylamino)uracil: step 1/2.</text>
</comment>
<evidence type="ECO:0000256" key="7">
    <source>
        <dbReference type="HAMAP-Rule" id="MF_00178"/>
    </source>
</evidence>
<comment type="subunit">
    <text evidence="7">Forms an icosahedral capsid composed of 60 subunits, arranged as a dodecamer of pentamers.</text>
</comment>
<evidence type="ECO:0000256" key="6">
    <source>
        <dbReference type="ARBA" id="ARBA00048785"/>
    </source>
</evidence>
<evidence type="ECO:0000256" key="4">
    <source>
        <dbReference type="ARBA" id="ARBA00022619"/>
    </source>
</evidence>
<feature type="binding site" evidence="7">
    <location>
        <position position="36"/>
    </location>
    <ligand>
        <name>5-amino-6-(D-ribitylamino)uracil</name>
        <dbReference type="ChEBI" id="CHEBI:15934"/>
    </ligand>
</feature>
<comment type="similarity">
    <text evidence="2 7">Belongs to the DMRL synthase family.</text>
</comment>
<feature type="binding site" evidence="7">
    <location>
        <begin position="99"/>
        <end position="100"/>
    </location>
    <ligand>
        <name>(2S)-2-hydroxy-3-oxobutyl phosphate</name>
        <dbReference type="ChEBI" id="CHEBI:58830"/>
    </ligand>
</feature>
<name>A0ABN0U5H7_9GAMM</name>
<dbReference type="PANTHER" id="PTHR21058">
    <property type="entry name" value="6,7-DIMETHYL-8-RIBITYLLUMAZINE SYNTHASE DMRL SYNTHASE LUMAZINE SYNTHASE"/>
    <property type="match status" value="1"/>
</dbReference>
<evidence type="ECO:0000256" key="2">
    <source>
        <dbReference type="ARBA" id="ARBA00007424"/>
    </source>
</evidence>
<dbReference type="Proteomes" id="UP001500657">
    <property type="component" value="Unassembled WGS sequence"/>
</dbReference>
<feature type="binding site" evidence="7">
    <location>
        <position position="141"/>
    </location>
    <ligand>
        <name>(2S)-2-hydroxy-3-oxobutyl phosphate</name>
        <dbReference type="ChEBI" id="CHEBI:58830"/>
    </ligand>
</feature>
<accession>A0ABN0U5H7</accession>
<sequence length="168" mass="17232">MTGQHGLCPPKESAVKIIEGDFATPKGRFVIVAGRFNGFVVEPLVAGARDALVRHGVADDAIDLIRVPGAWEIALAAHKLANSGKYTAVIALGAVIRGSTPHFDYVAGECAKGLAQAAYASGVPVAFGVLTTDSIEQAIERSGTKAGNKGADAAMAALEMANLYGKLA</sequence>
<keyword evidence="9" id="KW-1185">Reference proteome</keyword>
<evidence type="ECO:0000256" key="3">
    <source>
        <dbReference type="ARBA" id="ARBA00012664"/>
    </source>
</evidence>
<dbReference type="InterPro" id="IPR002180">
    <property type="entry name" value="LS/RS"/>
</dbReference>
<feature type="binding site" evidence="7">
    <location>
        <position position="127"/>
    </location>
    <ligand>
        <name>5-amino-6-(D-ribitylamino)uracil</name>
        <dbReference type="ChEBI" id="CHEBI:15934"/>
    </ligand>
</feature>
<feature type="binding site" evidence="7">
    <location>
        <begin position="70"/>
        <end position="72"/>
    </location>
    <ligand>
        <name>5-amino-6-(D-ribitylamino)uracil</name>
        <dbReference type="ChEBI" id="CHEBI:15934"/>
    </ligand>
</feature>
<dbReference type="PANTHER" id="PTHR21058:SF0">
    <property type="entry name" value="6,7-DIMETHYL-8-RIBITYLLUMAZINE SYNTHASE"/>
    <property type="match status" value="1"/>
</dbReference>